<gene>
    <name evidence="1" type="ORF">LMG29542_02365</name>
</gene>
<name>A0A6J5DLZ2_9BURK</name>
<organism evidence="1 2">
    <name type="scientific">Paraburkholderia humisilvae</name>
    <dbReference type="NCBI Taxonomy" id="627669"/>
    <lineage>
        <taxon>Bacteria</taxon>
        <taxon>Pseudomonadati</taxon>
        <taxon>Pseudomonadota</taxon>
        <taxon>Betaproteobacteria</taxon>
        <taxon>Burkholderiales</taxon>
        <taxon>Burkholderiaceae</taxon>
        <taxon>Paraburkholderia</taxon>
    </lineage>
</organism>
<dbReference type="AlphaFoldDB" id="A0A6J5DLZ2"/>
<accession>A0A6J5DLZ2</accession>
<proteinExistence type="predicted"/>
<dbReference type="Proteomes" id="UP000494363">
    <property type="component" value="Unassembled WGS sequence"/>
</dbReference>
<keyword evidence="2" id="KW-1185">Reference proteome</keyword>
<dbReference type="EMBL" id="CADIKH010000009">
    <property type="protein sequence ID" value="CAB3754487.1"/>
    <property type="molecule type" value="Genomic_DNA"/>
</dbReference>
<evidence type="ECO:0000313" key="2">
    <source>
        <dbReference type="Proteomes" id="UP000494363"/>
    </source>
</evidence>
<dbReference type="RefSeq" id="WP_175226633.1">
    <property type="nucleotide sequence ID" value="NZ_CADIKH010000009.1"/>
</dbReference>
<evidence type="ECO:0000313" key="1">
    <source>
        <dbReference type="EMBL" id="CAB3754487.1"/>
    </source>
</evidence>
<reference evidence="1 2" key="1">
    <citation type="submission" date="2020-04" db="EMBL/GenBank/DDBJ databases">
        <authorList>
            <person name="De Canck E."/>
        </authorList>
    </citation>
    <scope>NUCLEOTIDE SEQUENCE [LARGE SCALE GENOMIC DNA]</scope>
    <source>
        <strain evidence="1 2">LMG 29542</strain>
    </source>
</reference>
<sequence>MMLGGAREHALKLIESYARDAMWLDPRSEVFSAWLKANDAAFAQLSDIERDPPAGVVENHSDGWPDKFGLIGPREVSFQYRLCWQRTHVRMSEDFLAVSKAHAEFCQLPEVRRVCTDLTVLSESLTGLVEYWFETCGYTVDKDLHLVYVQGYEALFFSAEQAYD</sequence>
<protein>
    <submittedName>
        <fullName evidence="1">Uncharacterized protein</fullName>
    </submittedName>
</protein>